<feature type="region of interest" description="Disordered" evidence="3">
    <location>
        <begin position="116"/>
        <end position="152"/>
    </location>
</feature>
<dbReference type="FunFam" id="1.20.58.1880:FF:000006">
    <property type="entry name" value="Protein ALWAYS EARLY 3 isoform A"/>
    <property type="match status" value="1"/>
</dbReference>
<feature type="region of interest" description="Disordered" evidence="3">
    <location>
        <begin position="1"/>
        <end position="43"/>
    </location>
</feature>
<dbReference type="Gene3D" id="1.20.58.1880">
    <property type="match status" value="1"/>
</dbReference>
<dbReference type="InterPro" id="IPR010561">
    <property type="entry name" value="LIN-9/ALY1"/>
</dbReference>
<feature type="compositionally biased region" description="Polar residues" evidence="3">
    <location>
        <begin position="12"/>
        <end position="21"/>
    </location>
</feature>
<dbReference type="GO" id="GO:0003677">
    <property type="term" value="F:DNA binding"/>
    <property type="evidence" value="ECO:0007669"/>
    <property type="project" value="TreeGrafter"/>
</dbReference>
<feature type="compositionally biased region" description="Basic and acidic residues" evidence="3">
    <location>
        <begin position="353"/>
        <end position="370"/>
    </location>
</feature>
<dbReference type="EMBL" id="CACTIH010009047">
    <property type="protein sequence ID" value="CAA3020976.1"/>
    <property type="molecule type" value="Genomic_DNA"/>
</dbReference>
<organism evidence="5 6">
    <name type="scientific">Olea europaea subsp. europaea</name>
    <dbReference type="NCBI Taxonomy" id="158383"/>
    <lineage>
        <taxon>Eukaryota</taxon>
        <taxon>Viridiplantae</taxon>
        <taxon>Streptophyta</taxon>
        <taxon>Embryophyta</taxon>
        <taxon>Tracheophyta</taxon>
        <taxon>Spermatophyta</taxon>
        <taxon>Magnoliopsida</taxon>
        <taxon>eudicotyledons</taxon>
        <taxon>Gunneridae</taxon>
        <taxon>Pentapetalae</taxon>
        <taxon>asterids</taxon>
        <taxon>lamiids</taxon>
        <taxon>Lamiales</taxon>
        <taxon>Oleaceae</taxon>
        <taxon>Oleeae</taxon>
        <taxon>Olea</taxon>
    </lineage>
</organism>
<feature type="compositionally biased region" description="Polar residues" evidence="3">
    <location>
        <begin position="449"/>
        <end position="459"/>
    </location>
</feature>
<evidence type="ECO:0000313" key="5">
    <source>
        <dbReference type="EMBL" id="CAA3020976.1"/>
    </source>
</evidence>
<comment type="subcellular location">
    <subcellularLocation>
        <location evidence="1">Nucleus</location>
    </subcellularLocation>
</comment>
<feature type="region of interest" description="Disordered" evidence="3">
    <location>
        <begin position="339"/>
        <end position="375"/>
    </location>
</feature>
<comment type="caution">
    <text evidence="5">The sequence shown here is derived from an EMBL/GenBank/DDBJ whole genome shotgun (WGS) entry which is preliminary data.</text>
</comment>
<dbReference type="PANTHER" id="PTHR21689">
    <property type="entry name" value="LIN-9"/>
    <property type="match status" value="1"/>
</dbReference>
<proteinExistence type="predicted"/>
<dbReference type="GO" id="GO:0017053">
    <property type="term" value="C:transcription repressor complex"/>
    <property type="evidence" value="ECO:0007669"/>
    <property type="project" value="InterPro"/>
</dbReference>
<keyword evidence="6" id="KW-1185">Reference proteome</keyword>
<feature type="compositionally biased region" description="Polar residues" evidence="3">
    <location>
        <begin position="238"/>
        <end position="247"/>
    </location>
</feature>
<dbReference type="CDD" id="cd00167">
    <property type="entry name" value="SANT"/>
    <property type="match status" value="1"/>
</dbReference>
<dbReference type="InterPro" id="IPR001005">
    <property type="entry name" value="SANT/Myb"/>
</dbReference>
<dbReference type="Pfam" id="PF00249">
    <property type="entry name" value="Myb_DNA-binding"/>
    <property type="match status" value="1"/>
</dbReference>
<dbReference type="InterPro" id="IPR017884">
    <property type="entry name" value="SANT_dom"/>
</dbReference>
<sequence length="1130" mass="126068">MGPTRKSRSVNKRYSTINEISPQKDGDNAKRSNSRKRKLSDMLGPQWSKEELTRFYEAYRKHGKDWKKVAGAVRNRSVEMVEAVYTMNRAYLSLPEGTASVVGLIAMMTDHYSNLAGSDSEQESNDGAGSSRNPQKRARGKLQPTTSKGLDAQFISHSQTVAPTYGCLSVLKKKRSGGSRPRPVGKRTPRFPVSFSYENINAETYFSPTRNGLKLKANANDEEVAHEIAIALAEASQRGGSPQVSRTPNRRAESVMSSPFKNAQRRHSVPEMILATDMDEEDLEGSMEADTGELARYKSHRTESESPGLAGQKGRKFESAKVEVDYNSENHLDDIKEECSRTEEGQRMGTMRGDVEVTDPKISRSPMDQRKKSKKVLFGRDEDAFDALQTLADLSLMMPTEKEEESRIQLKDEDDDHVDESGSLEAQLVNQKRDKRRSAGVRTKGYLSVINSEAASGKTSKPGKGSVSDVSAVAAENPDPHQSVSKTSRRKASKIQKTEAHPGESLGVEAGDTGKKLMSKSKKASQTGSPKLMKVSENSSSIDLRREGSDSAQSAVQVPAVNQVNLPTKVRSRRKMDLKKPNKIAVDQSNLPVASLQERSFDHKKKLSNCLLNPHVRRWCAYEWFYSAIDYPWFAKREFVEYLYHVGLGHVPRLTRVEWGVIRSSLGKPRRFSEQFLKEEKEKLNQYRDSVRKHYTELREGIREGLPTDLARPLSVGQRVIAIHPKTREIHDGSVLTVDHFRCRIQFDRPELGVEFVTDIDCMPLNPFENMPASLWRHAVTVDKFFENFNELKMNGQVKEFVKFSPGDNLDNVDGLSHSSPAHSASTLLKQAKVASANANVQTRTGPTETTTYQQAVYSQPCTPAHIQAKEADVQALAELTRALDKKEAIVLELGHMNEDVLENQKDGDGSLKESEQFKKQYAAVLVQLNEANEQVSSALYCLRQRNTYQGNSSLIWPRQVNNFSDLGGMLSSNDRSVSQPHELGIQVNEIIDSSRTKARTMVDAAMQAISSLKGREDGMEKIEEAIDYVNDRLLLDDSCKPGAPDRTLNASDKKNEAQIPSELISQCVATMLMIQKCTEREFPPSDIAQILDSAVTSLQPCCSQNLPVYTEIQKCMGIIKSQILALIPT</sequence>
<dbReference type="SMART" id="SM00717">
    <property type="entry name" value="SANT"/>
    <property type="match status" value="1"/>
</dbReference>
<feature type="domain" description="SANT" evidence="4">
    <location>
        <begin position="42"/>
        <end position="79"/>
    </location>
</feature>
<dbReference type="GO" id="GO:0005654">
    <property type="term" value="C:nucleoplasm"/>
    <property type="evidence" value="ECO:0007669"/>
    <property type="project" value="TreeGrafter"/>
</dbReference>
<feature type="compositionally biased region" description="Polar residues" evidence="3">
    <location>
        <begin position="116"/>
        <end position="133"/>
    </location>
</feature>
<feature type="region of interest" description="Disordered" evidence="3">
    <location>
        <begin position="235"/>
        <end position="265"/>
    </location>
</feature>
<dbReference type="InterPro" id="IPR009057">
    <property type="entry name" value="Homeodomain-like_sf"/>
</dbReference>
<dbReference type="GO" id="GO:0051726">
    <property type="term" value="P:regulation of cell cycle"/>
    <property type="evidence" value="ECO:0007669"/>
    <property type="project" value="TreeGrafter"/>
</dbReference>
<dbReference type="Gramene" id="OE9A117224T10">
    <property type="protein sequence ID" value="OE9A117224C10"/>
    <property type="gene ID" value="OE9A117224"/>
</dbReference>
<evidence type="ECO:0000256" key="2">
    <source>
        <dbReference type="ARBA" id="ARBA00023242"/>
    </source>
</evidence>
<dbReference type="Proteomes" id="UP000594638">
    <property type="component" value="Unassembled WGS sequence"/>
</dbReference>
<feature type="region of interest" description="Disordered" evidence="3">
    <location>
        <begin position="396"/>
        <end position="556"/>
    </location>
</feature>
<feature type="compositionally biased region" description="Basic and acidic residues" evidence="3">
    <location>
        <begin position="400"/>
        <end position="411"/>
    </location>
</feature>
<accession>A0A8S0USS4</accession>
<evidence type="ECO:0000313" key="6">
    <source>
        <dbReference type="Proteomes" id="UP000594638"/>
    </source>
</evidence>
<dbReference type="SMART" id="SM01135">
    <property type="entry name" value="DIRP"/>
    <property type="match status" value="1"/>
</dbReference>
<dbReference type="GO" id="GO:0006351">
    <property type="term" value="P:DNA-templated transcription"/>
    <property type="evidence" value="ECO:0007669"/>
    <property type="project" value="InterPro"/>
</dbReference>
<evidence type="ECO:0000256" key="1">
    <source>
        <dbReference type="ARBA" id="ARBA00004123"/>
    </source>
</evidence>
<gene>
    <name evidence="5" type="ORF">OLEA9_A117224</name>
</gene>
<dbReference type="Pfam" id="PF06584">
    <property type="entry name" value="DIRP"/>
    <property type="match status" value="1"/>
</dbReference>
<dbReference type="PROSITE" id="PS51293">
    <property type="entry name" value="SANT"/>
    <property type="match status" value="1"/>
</dbReference>
<feature type="compositionally biased region" description="Basic residues" evidence="3">
    <location>
        <begin position="1"/>
        <end position="11"/>
    </location>
</feature>
<dbReference type="PANTHER" id="PTHR21689:SF2">
    <property type="entry name" value="PROTEIN LIN-9 HOMOLOG"/>
    <property type="match status" value="1"/>
</dbReference>
<dbReference type="SUPFAM" id="SSF46689">
    <property type="entry name" value="Homeodomain-like"/>
    <property type="match status" value="1"/>
</dbReference>
<name>A0A8S0USS4_OLEEU</name>
<reference evidence="5 6" key="1">
    <citation type="submission" date="2019-12" db="EMBL/GenBank/DDBJ databases">
        <authorList>
            <person name="Alioto T."/>
            <person name="Alioto T."/>
            <person name="Gomez Garrido J."/>
        </authorList>
    </citation>
    <scope>NUCLEOTIDE SEQUENCE [LARGE SCALE GENOMIC DNA]</scope>
</reference>
<dbReference type="OrthoDB" id="2339771at2759"/>
<evidence type="ECO:0000256" key="3">
    <source>
        <dbReference type="SAM" id="MobiDB-lite"/>
    </source>
</evidence>
<dbReference type="GO" id="GO:0006357">
    <property type="term" value="P:regulation of transcription by RNA polymerase II"/>
    <property type="evidence" value="ECO:0007669"/>
    <property type="project" value="TreeGrafter"/>
</dbReference>
<keyword evidence="2" id="KW-0539">Nucleus</keyword>
<protein>
    <submittedName>
        <fullName evidence="5">ALWAYS EARLY 3-like</fullName>
    </submittedName>
</protein>
<dbReference type="AlphaFoldDB" id="A0A8S0USS4"/>
<dbReference type="InterPro" id="IPR033471">
    <property type="entry name" value="DIRP"/>
</dbReference>
<evidence type="ECO:0000259" key="4">
    <source>
        <dbReference type="PROSITE" id="PS51293"/>
    </source>
</evidence>